<evidence type="ECO:0000256" key="1">
    <source>
        <dbReference type="SAM" id="Phobius"/>
    </source>
</evidence>
<organism evidence="2 3">
    <name type="scientific">Halorientalis pallida</name>
    <dbReference type="NCBI Taxonomy" id="2479928"/>
    <lineage>
        <taxon>Archaea</taxon>
        <taxon>Methanobacteriati</taxon>
        <taxon>Methanobacteriota</taxon>
        <taxon>Stenosarchaea group</taxon>
        <taxon>Halobacteria</taxon>
        <taxon>Halobacteriales</taxon>
        <taxon>Haloarculaceae</taxon>
        <taxon>Halorientalis</taxon>
    </lineage>
</organism>
<dbReference type="AlphaFoldDB" id="A0A498L4I7"/>
<protein>
    <submittedName>
        <fullName evidence="2">Uncharacterized protein</fullName>
    </submittedName>
</protein>
<accession>A0A498L4I7</accession>
<feature type="transmembrane region" description="Helical" evidence="1">
    <location>
        <begin position="158"/>
        <end position="176"/>
    </location>
</feature>
<evidence type="ECO:0000313" key="3">
    <source>
        <dbReference type="Proteomes" id="UP000289691"/>
    </source>
</evidence>
<dbReference type="EMBL" id="RDFA01000001">
    <property type="protein sequence ID" value="RXK51534.1"/>
    <property type="molecule type" value="Genomic_DNA"/>
</dbReference>
<keyword evidence="3" id="KW-1185">Reference proteome</keyword>
<reference evidence="2 3" key="1">
    <citation type="submission" date="2019-01" db="EMBL/GenBank/DDBJ databases">
        <title>Halorientalis sp. F13-25 a new haloarchaeum isolated from hypersaline water.</title>
        <authorList>
            <person name="Ana D.-V."/>
            <person name="Cristina S.-P."/>
            <person name="Antonio V."/>
        </authorList>
    </citation>
    <scope>NUCLEOTIDE SEQUENCE [LARGE SCALE GENOMIC DNA]</scope>
    <source>
        <strain evidence="2 3">F13-25</strain>
    </source>
</reference>
<keyword evidence="1" id="KW-0812">Transmembrane</keyword>
<keyword evidence="1" id="KW-0472">Membrane</keyword>
<dbReference type="Proteomes" id="UP000289691">
    <property type="component" value="Unassembled WGS sequence"/>
</dbReference>
<comment type="caution">
    <text evidence="2">The sequence shown here is derived from an EMBL/GenBank/DDBJ whole genome shotgun (WGS) entry which is preliminary data.</text>
</comment>
<dbReference type="OrthoDB" id="383421at2157"/>
<dbReference type="RefSeq" id="WP_129067397.1">
    <property type="nucleotide sequence ID" value="NZ_RDFA01000001.1"/>
</dbReference>
<keyword evidence="1" id="KW-1133">Transmembrane helix</keyword>
<sequence>MVQIVPVGMLAEFVGAVLMVLPDIPFIKSFIIPSTLEDARRELFDTSSLTEGSDEFDALEDLIRRKWDGELQGRPWLFLMERVPPLQMPHSIFAIYDEDSEGPFGDLMDSGGAQSLPDRYDGWQEYIHENEKWDAVCAKQKLDEWVSEEVSNKDKNVLIVRGVGFLLFIVGFGVQFI</sequence>
<gene>
    <name evidence="2" type="ORF">EAF64_02565</name>
</gene>
<evidence type="ECO:0000313" key="2">
    <source>
        <dbReference type="EMBL" id="RXK51534.1"/>
    </source>
</evidence>
<proteinExistence type="predicted"/>
<name>A0A498L4I7_9EURY</name>